<keyword evidence="6" id="KW-1185">Reference proteome</keyword>
<dbReference type="EMBL" id="CAJHUC010001233">
    <property type="protein sequence ID" value="CAD7700358.1"/>
    <property type="molecule type" value="Genomic_DNA"/>
</dbReference>
<comment type="caution">
    <text evidence="5">The sequence shown here is derived from an EMBL/GenBank/DDBJ whole genome shotgun (WGS) entry which is preliminary data.</text>
</comment>
<dbReference type="InterPro" id="IPR028941">
    <property type="entry name" value="WHIM2_dom"/>
</dbReference>
<dbReference type="PANTHER" id="PTHR15546:SF2">
    <property type="entry name" value="DDT DOMAIN-CONTAINING PROTEIN DDB_G0282237"/>
    <property type="match status" value="1"/>
</dbReference>
<dbReference type="InterPro" id="IPR018501">
    <property type="entry name" value="DDT_dom"/>
</dbReference>
<name>A0A8S1IZU8_9CHLO</name>
<feature type="domain" description="DDT" evidence="4">
    <location>
        <begin position="1"/>
        <end position="68"/>
    </location>
</feature>
<dbReference type="PANTHER" id="PTHR15546">
    <property type="entry name" value="BROMODOMAIN ADJACENT TO ZINC FINGER DOMAIN, 2A"/>
    <property type="match status" value="1"/>
</dbReference>
<dbReference type="InterPro" id="IPR028942">
    <property type="entry name" value="WHIM1_dom"/>
</dbReference>
<dbReference type="Pfam" id="PF15612">
    <property type="entry name" value="WHIM1"/>
    <property type="match status" value="1"/>
</dbReference>
<evidence type="ECO:0000256" key="3">
    <source>
        <dbReference type="SAM" id="MobiDB-lite"/>
    </source>
</evidence>
<dbReference type="OrthoDB" id="550647at2759"/>
<proteinExistence type="predicted"/>
<dbReference type="AlphaFoldDB" id="A0A8S1IZU8"/>
<comment type="subcellular location">
    <subcellularLocation>
        <location evidence="1">Nucleus</location>
    </subcellularLocation>
</comment>
<gene>
    <name evidence="5" type="ORF">OSTQU699_LOCUS5717</name>
</gene>
<dbReference type="Pfam" id="PF15613">
    <property type="entry name" value="WSD"/>
    <property type="match status" value="1"/>
</dbReference>
<evidence type="ECO:0000256" key="2">
    <source>
        <dbReference type="ARBA" id="ARBA00023242"/>
    </source>
</evidence>
<sequence>MSRLLYVSDFLSEFGTKLKLRPMHFTQLQDALNGADKLGAANNTTSGGASLAMVYEKLLQRILDNLEQEGLGDRQERRMCCINGPGTWPEVLRRFTLRCADGPESAVSESTAAAAACLASMSLDELKPVQHLELLEFLCDEALNTSEIRNSMQERLDKIADISREMRTTAGEDKRKLRELMDAQRQEKKRKRDHEAAEEAAKEEQVSDPENKRAKACAEDSDSREPCFELPEDIREYNGDPNDRKARTAFRQQLQAEKNRLAIERQRWEAKRDESRKAKEEEQKKTARQQAKAEAALVKERAKAEEALAKKQVAYEKLLDKYTIRRTPLGLDRHHRKYWWDFGGCKPVLYAEDCSCQWASYSTVEEVKKLMESLDTRGVREVELHRALEKTLPRMACAMRKALCNQNKVSSNVEQLPGRQQPARAARKTAAAVHSSSSAATVTKSSAQEQVEAAAVSASIQALMDMANLATACKVRSPGSSWKTWRRQLEAISSAGPHETEAKIELRSCALELETALIAGTGEETCYEPVENEGKKEDMIDDQKDCDHHWFSAIGSILAAGGGVGDIRGNGSDPKGASLWSSAWRQTRLVEEYLEPDRNNVVPAWCMWRSARERKSWHLDVSSATTVSHVAYCILALSEVAAPALQELKLGKNS</sequence>
<reference evidence="5" key="1">
    <citation type="submission" date="2020-12" db="EMBL/GenBank/DDBJ databases">
        <authorList>
            <person name="Iha C."/>
        </authorList>
    </citation>
    <scope>NUCLEOTIDE SEQUENCE</scope>
</reference>
<feature type="region of interest" description="Disordered" evidence="3">
    <location>
        <begin position="265"/>
        <end position="288"/>
    </location>
</feature>
<feature type="compositionally biased region" description="Basic and acidic residues" evidence="3">
    <location>
        <begin position="193"/>
        <end position="226"/>
    </location>
</feature>
<feature type="compositionally biased region" description="Basic and acidic residues" evidence="3">
    <location>
        <begin position="265"/>
        <end position="285"/>
    </location>
</feature>
<feature type="region of interest" description="Disordered" evidence="3">
    <location>
        <begin position="183"/>
        <end position="226"/>
    </location>
</feature>
<evidence type="ECO:0000313" key="5">
    <source>
        <dbReference type="EMBL" id="CAD7700358.1"/>
    </source>
</evidence>
<accession>A0A8S1IZU8</accession>
<organism evidence="5 6">
    <name type="scientific">Ostreobium quekettii</name>
    <dbReference type="NCBI Taxonomy" id="121088"/>
    <lineage>
        <taxon>Eukaryota</taxon>
        <taxon>Viridiplantae</taxon>
        <taxon>Chlorophyta</taxon>
        <taxon>core chlorophytes</taxon>
        <taxon>Ulvophyceae</taxon>
        <taxon>TCBD clade</taxon>
        <taxon>Bryopsidales</taxon>
        <taxon>Ostreobineae</taxon>
        <taxon>Ostreobiaceae</taxon>
        <taxon>Ostreobium</taxon>
    </lineage>
</organism>
<protein>
    <recommendedName>
        <fullName evidence="4">DDT domain-containing protein</fullName>
    </recommendedName>
</protein>
<dbReference type="PROSITE" id="PS50827">
    <property type="entry name" value="DDT"/>
    <property type="match status" value="1"/>
</dbReference>
<dbReference type="InterPro" id="IPR053271">
    <property type="entry name" value="DDT_domain"/>
</dbReference>
<dbReference type="GO" id="GO:0005634">
    <property type="term" value="C:nucleus"/>
    <property type="evidence" value="ECO:0007669"/>
    <property type="project" value="UniProtKB-SubCell"/>
</dbReference>
<keyword evidence="2" id="KW-0539">Nucleus</keyword>
<dbReference type="Proteomes" id="UP000708148">
    <property type="component" value="Unassembled WGS sequence"/>
</dbReference>
<evidence type="ECO:0000256" key="1">
    <source>
        <dbReference type="ARBA" id="ARBA00004123"/>
    </source>
</evidence>
<evidence type="ECO:0000313" key="6">
    <source>
        <dbReference type="Proteomes" id="UP000708148"/>
    </source>
</evidence>
<evidence type="ECO:0000259" key="4">
    <source>
        <dbReference type="PROSITE" id="PS50827"/>
    </source>
</evidence>